<feature type="compositionally biased region" description="Low complexity" evidence="1">
    <location>
        <begin position="404"/>
        <end position="413"/>
    </location>
</feature>
<accession>A0A8T2TVD2</accession>
<proteinExistence type="predicted"/>
<comment type="caution">
    <text evidence="2">The sequence shown here is derived from an EMBL/GenBank/DDBJ whole genome shotgun (WGS) entry which is preliminary data.</text>
</comment>
<evidence type="ECO:0000313" key="3">
    <source>
        <dbReference type="Proteomes" id="UP000825935"/>
    </source>
</evidence>
<evidence type="ECO:0000313" key="2">
    <source>
        <dbReference type="EMBL" id="KAH7425405.1"/>
    </source>
</evidence>
<organism evidence="2 3">
    <name type="scientific">Ceratopteris richardii</name>
    <name type="common">Triangle waterfern</name>
    <dbReference type="NCBI Taxonomy" id="49495"/>
    <lineage>
        <taxon>Eukaryota</taxon>
        <taxon>Viridiplantae</taxon>
        <taxon>Streptophyta</taxon>
        <taxon>Embryophyta</taxon>
        <taxon>Tracheophyta</taxon>
        <taxon>Polypodiopsida</taxon>
        <taxon>Polypodiidae</taxon>
        <taxon>Polypodiales</taxon>
        <taxon>Pteridineae</taxon>
        <taxon>Pteridaceae</taxon>
        <taxon>Parkerioideae</taxon>
        <taxon>Ceratopteris</taxon>
    </lineage>
</organism>
<dbReference type="EMBL" id="CM035416">
    <property type="protein sequence ID" value="KAH7425401.1"/>
    <property type="molecule type" value="Genomic_DNA"/>
</dbReference>
<dbReference type="PANTHER" id="PTHR31197">
    <property type="entry name" value="OS01G0612600 PROTEIN"/>
    <property type="match status" value="1"/>
</dbReference>
<dbReference type="EMBL" id="CM035416">
    <property type="protein sequence ID" value="KAH7425405.1"/>
    <property type="molecule type" value="Genomic_DNA"/>
</dbReference>
<feature type="region of interest" description="Disordered" evidence="1">
    <location>
        <begin position="385"/>
        <end position="421"/>
    </location>
</feature>
<feature type="region of interest" description="Disordered" evidence="1">
    <location>
        <begin position="168"/>
        <end position="212"/>
    </location>
</feature>
<feature type="region of interest" description="Disordered" evidence="1">
    <location>
        <begin position="1"/>
        <end position="32"/>
    </location>
</feature>
<keyword evidence="3" id="KW-1185">Reference proteome</keyword>
<evidence type="ECO:0008006" key="4">
    <source>
        <dbReference type="Google" id="ProtNLM"/>
    </source>
</evidence>
<reference evidence="2" key="1">
    <citation type="submission" date="2021-08" db="EMBL/GenBank/DDBJ databases">
        <title>WGS assembly of Ceratopteris richardii.</title>
        <authorList>
            <person name="Marchant D.B."/>
            <person name="Chen G."/>
            <person name="Jenkins J."/>
            <person name="Shu S."/>
            <person name="Leebens-Mack J."/>
            <person name="Grimwood J."/>
            <person name="Schmutz J."/>
            <person name="Soltis P."/>
            <person name="Soltis D."/>
            <person name="Chen Z.-H."/>
        </authorList>
    </citation>
    <scope>NUCLEOTIDE SEQUENCE</scope>
    <source>
        <strain evidence="2">Whitten #5841</strain>
        <tissue evidence="2">Leaf</tissue>
    </source>
</reference>
<protein>
    <recommendedName>
        <fullName evidence="4">Zinc finger, RING/FYVE/PHD-type</fullName>
    </recommendedName>
</protein>
<gene>
    <name evidence="2" type="ORF">KP509_11G052400</name>
</gene>
<dbReference type="AlphaFoldDB" id="A0A8T2TVD2"/>
<dbReference type="PANTHER" id="PTHR31197:SF5">
    <property type="entry name" value="OS01G0612600 PROTEIN"/>
    <property type="match status" value="1"/>
</dbReference>
<feature type="compositionally biased region" description="Acidic residues" evidence="1">
    <location>
        <begin position="192"/>
        <end position="208"/>
    </location>
</feature>
<sequence length="421" mass="47161">MPKDKRSGQSAPQKNRSRPYKARGKGFEGDSTNEKEDWIDALCPICLESPHNAVLLMCSSHADGCRPYMCNTSHRHSNCLDQYQKTQAVLQRSHALRHPVSDEEHIEHSTIGSLHADESLNVRLVGAYPVPPDHASLRSSSNDSSEHATGDTDMENMIIEALNSRIASVDSGVPSRRSRRNSHLPLLTRNDIDDDNDDDDEEDDDDDGTPYLDLDATIEVDALEGSSEEHGTGASLKSKHLTCPLCRGQIYGWRVINAARKHLNDKARSCSHESCTFAGTYQELRVHARCEHPFTRPCDIDPARQRDWLRMERQREMGDVLSTIGGAAGEDMNSDNGQWWSYLFLLQFFGSTVPVVYEGRLRDHQQGPPLRAGSARLREIVENMSRVTDGLNTPSSEIRPNGEQSNQNLGQLRRQLRPRGS</sequence>
<dbReference type="Pfam" id="PF07800">
    <property type="entry name" value="DUF1644"/>
    <property type="match status" value="1"/>
</dbReference>
<dbReference type="InterPro" id="IPR012866">
    <property type="entry name" value="DUF1644"/>
</dbReference>
<feature type="compositionally biased region" description="Basic residues" evidence="1">
    <location>
        <begin position="15"/>
        <end position="24"/>
    </location>
</feature>
<name>A0A8T2TVD2_CERRI</name>
<dbReference type="Proteomes" id="UP000825935">
    <property type="component" value="Chromosome 11"/>
</dbReference>
<evidence type="ECO:0000256" key="1">
    <source>
        <dbReference type="SAM" id="MobiDB-lite"/>
    </source>
</evidence>
<dbReference type="OrthoDB" id="1921166at2759"/>